<dbReference type="GO" id="GO:0015716">
    <property type="term" value="P:organic phosphonate transport"/>
    <property type="evidence" value="ECO:0007669"/>
    <property type="project" value="InterPro"/>
</dbReference>
<name>A0A0C4YM46_9BURK</name>
<evidence type="ECO:0000313" key="3">
    <source>
        <dbReference type="Proteomes" id="UP000031843"/>
    </source>
</evidence>
<dbReference type="EMBL" id="CP010537">
    <property type="protein sequence ID" value="AJG23109.1"/>
    <property type="molecule type" value="Genomic_DNA"/>
</dbReference>
<dbReference type="Proteomes" id="UP000031843">
    <property type="component" value="Chromosome secondary"/>
</dbReference>
<dbReference type="GO" id="GO:0019634">
    <property type="term" value="P:organic phosphonate metabolic process"/>
    <property type="evidence" value="ECO:0007669"/>
    <property type="project" value="InterPro"/>
</dbReference>
<dbReference type="OrthoDB" id="530475at2"/>
<feature type="region of interest" description="Disordered" evidence="1">
    <location>
        <begin position="1"/>
        <end position="20"/>
    </location>
</feature>
<dbReference type="InterPro" id="IPR009609">
    <property type="entry name" value="Phosphonate_metab_PhnG"/>
</dbReference>
<gene>
    <name evidence="2" type="ORF">RR42_s1521</name>
</gene>
<protein>
    <submittedName>
        <fullName evidence="2">PhnG protein</fullName>
    </submittedName>
</protein>
<dbReference type="Pfam" id="PF06754">
    <property type="entry name" value="PhnG"/>
    <property type="match status" value="1"/>
</dbReference>
<organism evidence="2 3">
    <name type="scientific">Cupriavidus basilensis</name>
    <dbReference type="NCBI Taxonomy" id="68895"/>
    <lineage>
        <taxon>Bacteria</taxon>
        <taxon>Pseudomonadati</taxon>
        <taxon>Pseudomonadota</taxon>
        <taxon>Betaproteobacteria</taxon>
        <taxon>Burkholderiales</taxon>
        <taxon>Burkholderiaceae</taxon>
        <taxon>Cupriavidus</taxon>
    </lineage>
</organism>
<proteinExistence type="predicted"/>
<keyword evidence="3" id="KW-1185">Reference proteome</keyword>
<dbReference type="RefSeq" id="WP_043354795.1">
    <property type="nucleotide sequence ID" value="NZ_CP010537.1"/>
</dbReference>
<dbReference type="NCBIfam" id="TIGR03293">
    <property type="entry name" value="PhnG_redo"/>
    <property type="match status" value="1"/>
</dbReference>
<evidence type="ECO:0000256" key="1">
    <source>
        <dbReference type="SAM" id="MobiDB-lite"/>
    </source>
</evidence>
<reference evidence="2 3" key="1">
    <citation type="journal article" date="2015" name="Genome Announc.">
        <title>Complete Genome Sequence of Cupriavidus basilensis 4G11, Isolated from the Oak Ridge Field Research Center Site.</title>
        <authorList>
            <person name="Ray J."/>
            <person name="Waters R.J."/>
            <person name="Skerker J.M."/>
            <person name="Kuehl J.V."/>
            <person name="Price M.N."/>
            <person name="Huang J."/>
            <person name="Chakraborty R."/>
            <person name="Arkin A.P."/>
            <person name="Deutschbauer A."/>
        </authorList>
    </citation>
    <scope>NUCLEOTIDE SEQUENCE [LARGE SCALE GENOMIC DNA]</scope>
    <source>
        <strain evidence="2">4G11</strain>
    </source>
</reference>
<evidence type="ECO:0000313" key="2">
    <source>
        <dbReference type="EMBL" id="AJG23109.1"/>
    </source>
</evidence>
<accession>A0A0C4YM46</accession>
<dbReference type="AlphaFoldDB" id="A0A0C4YM46"/>
<dbReference type="STRING" id="68895.RR42_s1521"/>
<dbReference type="KEGG" id="cbw:RR42_s1521"/>
<sequence length="172" mass="18034">MDRTDTEAGTQAGEAARQQADRAAQAAQAARAAWLRVLALAAPDALAQAVGRLGALPAYRLLRKPQSGMAMVRGRAGGTGAQFNLGEVSVTRCAVTLEPGVVGVGYVQGRTHAQAEQIAVLDALLQLPDWHARVQAEVVAPLARARTAQGEHKAAVAAQTKVEFFTMVRGED</sequence>